<reference evidence="2 3" key="1">
    <citation type="journal article" date="2016" name="Environ. Microbiol.">
        <title>Genomic resolution of a cold subsurface aquifer community provides metabolic insights for novel microbes adapted to high CO concentrations.</title>
        <authorList>
            <person name="Probst A.J."/>
            <person name="Castelle C.J."/>
            <person name="Singh A."/>
            <person name="Brown C.T."/>
            <person name="Anantharaman K."/>
            <person name="Sharon I."/>
            <person name="Hug L.A."/>
            <person name="Burstein D."/>
            <person name="Emerson J.B."/>
            <person name="Thomas B.C."/>
            <person name="Banfield J.F."/>
        </authorList>
    </citation>
    <scope>NUCLEOTIDE SEQUENCE [LARGE SCALE GENOMIC DNA]</scope>
    <source>
        <strain evidence="2">CG1_02_37_22</strain>
    </source>
</reference>
<dbReference type="PROSITE" id="PS50994">
    <property type="entry name" value="INTEGRASE"/>
    <property type="match status" value="1"/>
</dbReference>
<dbReference type="InterPro" id="IPR012337">
    <property type="entry name" value="RNaseH-like_sf"/>
</dbReference>
<dbReference type="SUPFAM" id="SSF53098">
    <property type="entry name" value="Ribonuclease H-like"/>
    <property type="match status" value="1"/>
</dbReference>
<dbReference type="EMBL" id="MNUY01000024">
    <property type="protein sequence ID" value="OIO14852.1"/>
    <property type="molecule type" value="Genomic_DNA"/>
</dbReference>
<dbReference type="STRING" id="1805209.AUJ73_01570"/>
<evidence type="ECO:0000313" key="3">
    <source>
        <dbReference type="Proteomes" id="UP000183120"/>
    </source>
</evidence>
<dbReference type="InterPro" id="IPR001584">
    <property type="entry name" value="Integrase_cat-core"/>
</dbReference>
<feature type="domain" description="Integrase catalytic" evidence="1">
    <location>
        <begin position="140"/>
        <end position="287"/>
    </location>
</feature>
<name>A0A1J4TRK9_9BACT</name>
<dbReference type="InterPro" id="IPR009057">
    <property type="entry name" value="Homeodomain-like_sf"/>
</dbReference>
<evidence type="ECO:0000313" key="2">
    <source>
        <dbReference type="EMBL" id="OIO14852.1"/>
    </source>
</evidence>
<dbReference type="PANTHER" id="PTHR35004:SF7">
    <property type="entry name" value="INTEGRASE PROTEIN"/>
    <property type="match status" value="1"/>
</dbReference>
<sequence length="287" mass="34010">MTYSTTLDLLKTKKEVLVKVNQGLLGVVTGAELLGITRQGFWKLRKRFNSEGYQALLGRKRGPKSWYRVHNRTPKWAEDKVCELWIDNHVGPDRLLWIIEDYHQEILTHVSRSTIYRILVRRRLHKPETQEKEKHTKRYTKTYPGEEIQIDTTEPFGKGRGIQISAIDDYSRWGFADFYQRNTSLNTALFLSRCIQFAPFPIQAVRTDHGSEFYGRFKTVCSRLGIEIIRNRVNTPEHNGKVERFHRTIDEECLWRTRAESEYPEEVRFQLTRYLAWYNRVSDENGH</sequence>
<dbReference type="GO" id="GO:0003676">
    <property type="term" value="F:nucleic acid binding"/>
    <property type="evidence" value="ECO:0007669"/>
    <property type="project" value="InterPro"/>
</dbReference>
<dbReference type="Pfam" id="PF13683">
    <property type="entry name" value="rve_3"/>
    <property type="match status" value="1"/>
</dbReference>
<proteinExistence type="predicted"/>
<organism evidence="2 3">
    <name type="scientific">Candidatus Gottesmanbacteria bacterium CG1_02_37_22</name>
    <dbReference type="NCBI Taxonomy" id="1805209"/>
    <lineage>
        <taxon>Bacteria</taxon>
        <taxon>Candidatus Gottesmaniibacteriota</taxon>
    </lineage>
</organism>
<dbReference type="PANTHER" id="PTHR35004">
    <property type="entry name" value="TRANSPOSASE RV3428C-RELATED"/>
    <property type="match status" value="1"/>
</dbReference>
<accession>A0A1J4TRK9</accession>
<dbReference type="InterPro" id="IPR036397">
    <property type="entry name" value="RNaseH_sf"/>
</dbReference>
<dbReference type="SUPFAM" id="SSF46689">
    <property type="entry name" value="Homeodomain-like"/>
    <property type="match status" value="1"/>
</dbReference>
<dbReference type="Gene3D" id="3.30.420.10">
    <property type="entry name" value="Ribonuclease H-like superfamily/Ribonuclease H"/>
    <property type="match status" value="1"/>
</dbReference>
<comment type="caution">
    <text evidence="2">The sequence shown here is derived from an EMBL/GenBank/DDBJ whole genome shotgun (WGS) entry which is preliminary data.</text>
</comment>
<protein>
    <recommendedName>
        <fullName evidence="1">Integrase catalytic domain-containing protein</fullName>
    </recommendedName>
</protein>
<dbReference type="Proteomes" id="UP000183120">
    <property type="component" value="Unassembled WGS sequence"/>
</dbReference>
<dbReference type="GO" id="GO:0015074">
    <property type="term" value="P:DNA integration"/>
    <property type="evidence" value="ECO:0007669"/>
    <property type="project" value="InterPro"/>
</dbReference>
<gene>
    <name evidence="2" type="ORF">AUJ73_01570</name>
</gene>
<evidence type="ECO:0000259" key="1">
    <source>
        <dbReference type="PROSITE" id="PS50994"/>
    </source>
</evidence>
<dbReference type="AlphaFoldDB" id="A0A1J4TRK9"/>